<organism evidence="1">
    <name type="scientific">Anguilla anguilla</name>
    <name type="common">European freshwater eel</name>
    <name type="synonym">Muraena anguilla</name>
    <dbReference type="NCBI Taxonomy" id="7936"/>
    <lineage>
        <taxon>Eukaryota</taxon>
        <taxon>Metazoa</taxon>
        <taxon>Chordata</taxon>
        <taxon>Craniata</taxon>
        <taxon>Vertebrata</taxon>
        <taxon>Euteleostomi</taxon>
        <taxon>Actinopterygii</taxon>
        <taxon>Neopterygii</taxon>
        <taxon>Teleostei</taxon>
        <taxon>Anguilliformes</taxon>
        <taxon>Anguillidae</taxon>
        <taxon>Anguilla</taxon>
    </lineage>
</organism>
<sequence>MTQCADGWMCACGHLYFVSTRACAAWMHSMREPGEENEEAEEGKYDEDARREGHSLCALVVPRAGHIRHVGSNGLNLAHELIPNPAVVL</sequence>
<dbReference type="AlphaFoldDB" id="A0A0E9QNS3"/>
<evidence type="ECO:0000313" key="1">
    <source>
        <dbReference type="EMBL" id="JAH18127.1"/>
    </source>
</evidence>
<reference evidence="1" key="2">
    <citation type="journal article" date="2015" name="Fish Shellfish Immunol.">
        <title>Early steps in the European eel (Anguilla anguilla)-Vibrio vulnificus interaction in the gills: Role of the RtxA13 toxin.</title>
        <authorList>
            <person name="Callol A."/>
            <person name="Pajuelo D."/>
            <person name="Ebbesson L."/>
            <person name="Teles M."/>
            <person name="MacKenzie S."/>
            <person name="Amaro C."/>
        </authorList>
    </citation>
    <scope>NUCLEOTIDE SEQUENCE</scope>
</reference>
<name>A0A0E9QNS3_ANGAN</name>
<protein>
    <submittedName>
        <fullName evidence="1">Uncharacterized protein</fullName>
    </submittedName>
</protein>
<accession>A0A0E9QNS3</accession>
<dbReference type="EMBL" id="GBXM01090450">
    <property type="protein sequence ID" value="JAH18127.1"/>
    <property type="molecule type" value="Transcribed_RNA"/>
</dbReference>
<proteinExistence type="predicted"/>
<reference evidence="1" key="1">
    <citation type="submission" date="2014-11" db="EMBL/GenBank/DDBJ databases">
        <authorList>
            <person name="Amaro Gonzalez C."/>
        </authorList>
    </citation>
    <scope>NUCLEOTIDE SEQUENCE</scope>
</reference>